<dbReference type="WBParaSite" id="MBELARI_LOCUS7425">
    <property type="protein sequence ID" value="MBELARI_LOCUS7425"/>
    <property type="gene ID" value="MBELARI_LOCUS7425"/>
</dbReference>
<name>A0AAF3FJY0_9BILA</name>
<keyword evidence="2" id="KW-1185">Reference proteome</keyword>
<dbReference type="Proteomes" id="UP000887575">
    <property type="component" value="Unassembled WGS sequence"/>
</dbReference>
<feature type="region of interest" description="Disordered" evidence="1">
    <location>
        <begin position="1"/>
        <end position="28"/>
    </location>
</feature>
<evidence type="ECO:0000256" key="1">
    <source>
        <dbReference type="SAM" id="MobiDB-lite"/>
    </source>
</evidence>
<protein>
    <submittedName>
        <fullName evidence="3">Uncharacterized protein</fullName>
    </submittedName>
</protein>
<proteinExistence type="predicted"/>
<reference evidence="3" key="1">
    <citation type="submission" date="2024-02" db="UniProtKB">
        <authorList>
            <consortium name="WormBaseParasite"/>
        </authorList>
    </citation>
    <scope>IDENTIFICATION</scope>
</reference>
<sequence>MEKIEKNVDKNSNNITPPSVPVQNEDDGEEERFISYNSHYPGIRAWLSDFNKNPIKNWCRINSVSGRKLQISFYNYNAKKSLLEELADPTQPNPLIAIKYRRQSENEDQAMKCFLTLVPEEEKFTLRITPIEPIQETEIQQ</sequence>
<evidence type="ECO:0000313" key="2">
    <source>
        <dbReference type="Proteomes" id="UP000887575"/>
    </source>
</evidence>
<organism evidence="2 3">
    <name type="scientific">Mesorhabditis belari</name>
    <dbReference type="NCBI Taxonomy" id="2138241"/>
    <lineage>
        <taxon>Eukaryota</taxon>
        <taxon>Metazoa</taxon>
        <taxon>Ecdysozoa</taxon>
        <taxon>Nematoda</taxon>
        <taxon>Chromadorea</taxon>
        <taxon>Rhabditida</taxon>
        <taxon>Rhabditina</taxon>
        <taxon>Rhabditomorpha</taxon>
        <taxon>Rhabditoidea</taxon>
        <taxon>Rhabditidae</taxon>
        <taxon>Mesorhabditinae</taxon>
        <taxon>Mesorhabditis</taxon>
    </lineage>
</organism>
<evidence type="ECO:0000313" key="3">
    <source>
        <dbReference type="WBParaSite" id="MBELARI_LOCUS7425"/>
    </source>
</evidence>
<dbReference type="AlphaFoldDB" id="A0AAF3FJY0"/>
<accession>A0AAF3FJY0</accession>